<comment type="similarity">
    <text evidence="1">Belongs to the short-chain dehydrogenases/reductases (SDR) family.</text>
</comment>
<comment type="caution">
    <text evidence="3">The sequence shown here is derived from an EMBL/GenBank/DDBJ whole genome shotgun (WGS) entry which is preliminary data.</text>
</comment>
<dbReference type="Pfam" id="PF13561">
    <property type="entry name" value="adh_short_C2"/>
    <property type="match status" value="1"/>
</dbReference>
<dbReference type="RefSeq" id="WP_058530021.1">
    <property type="nucleotide sequence ID" value="NZ_CAAAHZ010000011.1"/>
</dbReference>
<dbReference type="STRING" id="45068.Llon_2067"/>
<dbReference type="PRINTS" id="PR00081">
    <property type="entry name" value="GDHRDH"/>
</dbReference>
<sequence length="249" mass="27508">MNQQNEEQRVALITGSARRIGKHIAIALHQAGFRVIIHYRHSAEEANALAWKLNQERSGSACALAADLMLKNSLLLLIEEANKWWGRLDLLVNNASVFMPNHLKEQCDADWDVLFTANVKAPFWLSLAAFPYLEKTQGSIVNITDIHADKPLKGYSLYCQSKAALAMQTKSLAREFAPKVRVNAIAPGAIMWPEGENALSESIKEKIMAQTPLKRHGEPQFIANAVLALSENPFITGQVLAVDGGRSLL</sequence>
<dbReference type="Gene3D" id="3.40.50.720">
    <property type="entry name" value="NAD(P)-binding Rossmann-like Domain"/>
    <property type="match status" value="1"/>
</dbReference>
<dbReference type="PANTHER" id="PTHR43639">
    <property type="entry name" value="OXIDOREDUCTASE, SHORT-CHAIN DEHYDROGENASE/REDUCTASE FAMILY (AFU_ORTHOLOGUE AFUA_5G02870)"/>
    <property type="match status" value="1"/>
</dbReference>
<evidence type="ECO:0000256" key="2">
    <source>
        <dbReference type="ARBA" id="ARBA00023002"/>
    </source>
</evidence>
<gene>
    <name evidence="3" type="primary">phaB</name>
    <name evidence="3" type="ORF">Llon_2067</name>
</gene>
<reference evidence="3 4" key="1">
    <citation type="submission" date="2015-11" db="EMBL/GenBank/DDBJ databases">
        <title>Genomic analysis of 38 Legionella species identifies large and diverse effector repertoires.</title>
        <authorList>
            <person name="Burstein D."/>
            <person name="Amaro F."/>
            <person name="Zusman T."/>
            <person name="Lifshitz Z."/>
            <person name="Cohen O."/>
            <person name="Gilbert J.A."/>
            <person name="Pupko T."/>
            <person name="Shuman H.A."/>
            <person name="Segal G."/>
        </authorList>
    </citation>
    <scope>NUCLEOTIDE SEQUENCE [LARGE SCALE GENOMIC DNA]</scope>
    <source>
        <strain evidence="3 4">ATCC 49505</strain>
    </source>
</reference>
<keyword evidence="4" id="KW-1185">Reference proteome</keyword>
<dbReference type="AlphaFoldDB" id="A0A0W0VIF6"/>
<evidence type="ECO:0000313" key="3">
    <source>
        <dbReference type="EMBL" id="KTD19895.1"/>
    </source>
</evidence>
<dbReference type="NCBIfam" id="NF006598">
    <property type="entry name" value="PRK09135.1"/>
    <property type="match status" value="1"/>
</dbReference>
<evidence type="ECO:0000313" key="4">
    <source>
        <dbReference type="Proteomes" id="UP000054997"/>
    </source>
</evidence>
<dbReference type="GO" id="GO:0016491">
    <property type="term" value="F:oxidoreductase activity"/>
    <property type="evidence" value="ECO:0007669"/>
    <property type="project" value="UniProtKB-KW"/>
</dbReference>
<name>A0A0W0VIF6_9GAMM</name>
<dbReference type="PRINTS" id="PR00080">
    <property type="entry name" value="SDRFAMILY"/>
</dbReference>
<dbReference type="PANTHER" id="PTHR43639:SF1">
    <property type="entry name" value="SHORT-CHAIN DEHYDROGENASE_REDUCTASE FAMILY PROTEIN"/>
    <property type="match status" value="1"/>
</dbReference>
<dbReference type="OrthoDB" id="9793499at2"/>
<dbReference type="InterPro" id="IPR002347">
    <property type="entry name" value="SDR_fam"/>
</dbReference>
<evidence type="ECO:0000256" key="1">
    <source>
        <dbReference type="ARBA" id="ARBA00006484"/>
    </source>
</evidence>
<dbReference type="PATRIC" id="fig|45068.5.peg.2249"/>
<organism evidence="3 4">
    <name type="scientific">Legionella londiniensis</name>
    <dbReference type="NCBI Taxonomy" id="45068"/>
    <lineage>
        <taxon>Bacteria</taxon>
        <taxon>Pseudomonadati</taxon>
        <taxon>Pseudomonadota</taxon>
        <taxon>Gammaproteobacteria</taxon>
        <taxon>Legionellales</taxon>
        <taxon>Legionellaceae</taxon>
        <taxon>Legionella</taxon>
    </lineage>
</organism>
<accession>A0A0W0VIF6</accession>
<protein>
    <submittedName>
        <fullName evidence="3">Pteridine reductase</fullName>
    </submittedName>
</protein>
<keyword evidence="2" id="KW-0560">Oxidoreductase</keyword>
<dbReference type="SUPFAM" id="SSF51735">
    <property type="entry name" value="NAD(P)-binding Rossmann-fold domains"/>
    <property type="match status" value="1"/>
</dbReference>
<dbReference type="Proteomes" id="UP000054997">
    <property type="component" value="Unassembled WGS sequence"/>
</dbReference>
<dbReference type="EMBL" id="LNYK01000033">
    <property type="protein sequence ID" value="KTD19895.1"/>
    <property type="molecule type" value="Genomic_DNA"/>
</dbReference>
<dbReference type="InterPro" id="IPR036291">
    <property type="entry name" value="NAD(P)-bd_dom_sf"/>
</dbReference>
<proteinExistence type="inferred from homology"/>